<dbReference type="GO" id="GO:0070403">
    <property type="term" value="F:NAD+ binding"/>
    <property type="evidence" value="ECO:0007669"/>
    <property type="project" value="InterPro"/>
</dbReference>
<dbReference type="GO" id="GO:0017136">
    <property type="term" value="F:histone deacetylase activity, NAD-dependent"/>
    <property type="evidence" value="ECO:0007669"/>
    <property type="project" value="TreeGrafter"/>
</dbReference>
<proteinExistence type="inferred from homology"/>
<sequence>MTDIEKIANLIKSGQVHQIVVLVGAGISTAAGIPDFRSPETGIYDRLKPLKLPYPEAIFHINYFRHTPEPFYAIARARHPRNLKPTITHAFLALLAKKNLLHFVFTQNIDGLELDAGVPGEKILNTHGSWRTQRCWKCETPYPDDLMKHAINTGTVPYCQVPDCGGAVKPDVVFFGQSLPAEFCEKEKKVSEADMMLVMGTSLKVAPCSRLPRLAREGVPRVLVNRETAGDFGKRAEDVYILGECDDGVRKLADALGWTEEMESLWKAAVAAKEAAQEDWGEEESLDELIDKYAETLTDARKISDGHKRMLENHLETKFADVLNKSRYVRQSITRDASANSTGSGKSTLAKLVCSAYPSFTRLSIDAYIYSHHGLYNVDYPKEHYEKYLDEAEAALKQQLVHILEHGNSNVILDFSFAFRQVRDEWKALISESGGRWVLVYLDADPTEIRRRVAARNALTEKDGDSAFYLTEDVLERYLSGFERPVGEGEIVINVD</sequence>
<dbReference type="Gene3D" id="3.40.50.300">
    <property type="entry name" value="P-loop containing nucleotide triphosphate hydrolases"/>
    <property type="match status" value="1"/>
</dbReference>
<dbReference type="InterPro" id="IPR029035">
    <property type="entry name" value="DHS-like_NAD/FAD-binding_dom"/>
</dbReference>
<dbReference type="InterPro" id="IPR027417">
    <property type="entry name" value="P-loop_NTPase"/>
</dbReference>
<dbReference type="Gene3D" id="3.40.50.1220">
    <property type="entry name" value="TPP-binding domain"/>
    <property type="match status" value="1"/>
</dbReference>
<dbReference type="GO" id="GO:0005634">
    <property type="term" value="C:nucleus"/>
    <property type="evidence" value="ECO:0007669"/>
    <property type="project" value="TreeGrafter"/>
</dbReference>
<organism evidence="6 7">
    <name type="scientific">Aspergillus udagawae</name>
    <dbReference type="NCBI Taxonomy" id="91492"/>
    <lineage>
        <taxon>Eukaryota</taxon>
        <taxon>Fungi</taxon>
        <taxon>Dikarya</taxon>
        <taxon>Ascomycota</taxon>
        <taxon>Pezizomycotina</taxon>
        <taxon>Eurotiomycetes</taxon>
        <taxon>Eurotiomycetidae</taxon>
        <taxon>Eurotiales</taxon>
        <taxon>Aspergillaceae</taxon>
        <taxon>Aspergillus</taxon>
        <taxon>Aspergillus subgen. Fumigati</taxon>
    </lineage>
</organism>
<dbReference type="InterPro" id="IPR003000">
    <property type="entry name" value="Sirtuin"/>
</dbReference>
<dbReference type="GO" id="GO:0046872">
    <property type="term" value="F:metal ion binding"/>
    <property type="evidence" value="ECO:0007669"/>
    <property type="project" value="UniProtKB-KW"/>
</dbReference>
<feature type="binding site" evidence="4">
    <location>
        <position position="135"/>
    </location>
    <ligand>
        <name>Zn(2+)</name>
        <dbReference type="ChEBI" id="CHEBI:29105"/>
    </ligand>
</feature>
<keyword evidence="4" id="KW-0479">Metal-binding</keyword>
<comment type="similarity">
    <text evidence="1">Belongs to the sirtuin family. Class I subfamily.</text>
</comment>
<comment type="caution">
    <text evidence="6">The sequence shown here is derived from an EMBL/GenBank/DDBJ whole genome shotgun (WGS) entry which is preliminary data.</text>
</comment>
<feature type="binding site" evidence="4">
    <location>
        <position position="138"/>
    </location>
    <ligand>
        <name>Zn(2+)</name>
        <dbReference type="ChEBI" id="CHEBI:29105"/>
    </ligand>
</feature>
<dbReference type="Pfam" id="PF02146">
    <property type="entry name" value="SIR2"/>
    <property type="match status" value="1"/>
</dbReference>
<dbReference type="PANTHER" id="PTHR11085">
    <property type="entry name" value="NAD-DEPENDENT PROTEIN DEACYLASE SIRTUIN-5, MITOCHONDRIAL-RELATED"/>
    <property type="match status" value="1"/>
</dbReference>
<dbReference type="SUPFAM" id="SSF52540">
    <property type="entry name" value="P-loop containing nucleoside triphosphate hydrolases"/>
    <property type="match status" value="1"/>
</dbReference>
<feature type="binding site" evidence="4">
    <location>
        <position position="164"/>
    </location>
    <ligand>
        <name>Zn(2+)</name>
        <dbReference type="ChEBI" id="CHEBI:29105"/>
    </ligand>
</feature>
<keyword evidence="4" id="KW-0862">Zinc</keyword>
<gene>
    <name evidence="6" type="ORF">IFM46972_01325</name>
</gene>
<name>A0A8H3N228_9EURO</name>
<evidence type="ECO:0000256" key="3">
    <source>
        <dbReference type="ARBA" id="ARBA00023027"/>
    </source>
</evidence>
<dbReference type="Pfam" id="PF13671">
    <property type="entry name" value="AAA_33"/>
    <property type="match status" value="1"/>
</dbReference>
<evidence type="ECO:0000256" key="2">
    <source>
        <dbReference type="ARBA" id="ARBA00022679"/>
    </source>
</evidence>
<evidence type="ECO:0000256" key="4">
    <source>
        <dbReference type="PROSITE-ProRule" id="PRU00236"/>
    </source>
</evidence>
<dbReference type="SUPFAM" id="SSF52467">
    <property type="entry name" value="DHS-like NAD/FAD-binding domain"/>
    <property type="match status" value="1"/>
</dbReference>
<keyword evidence="3" id="KW-0520">NAD</keyword>
<dbReference type="PROSITE" id="PS50305">
    <property type="entry name" value="SIRTUIN"/>
    <property type="match status" value="1"/>
</dbReference>
<feature type="domain" description="Deacetylase sirtuin-type" evidence="5">
    <location>
        <begin position="1"/>
        <end position="259"/>
    </location>
</feature>
<dbReference type="InterPro" id="IPR050134">
    <property type="entry name" value="NAD-dep_sirtuin_deacylases"/>
</dbReference>
<dbReference type="InterPro" id="IPR026590">
    <property type="entry name" value="Ssirtuin_cat_dom"/>
</dbReference>
<feature type="active site" description="Proton acceptor" evidence="4">
    <location>
        <position position="127"/>
    </location>
</feature>
<dbReference type="InterPro" id="IPR026591">
    <property type="entry name" value="Sirtuin_cat_small_dom_sf"/>
</dbReference>
<dbReference type="AlphaFoldDB" id="A0A8H3N228"/>
<dbReference type="Proteomes" id="UP000465221">
    <property type="component" value="Unassembled WGS sequence"/>
</dbReference>
<protein>
    <recommendedName>
        <fullName evidence="5">Deacetylase sirtuin-type domain-containing protein</fullName>
    </recommendedName>
</protein>
<dbReference type="EMBL" id="BLKC01000006">
    <property type="protein sequence ID" value="GFF25208.1"/>
    <property type="molecule type" value="Genomic_DNA"/>
</dbReference>
<dbReference type="Gene3D" id="3.30.1600.10">
    <property type="entry name" value="SIR2/SIRT2 'Small Domain"/>
    <property type="match status" value="1"/>
</dbReference>
<dbReference type="PANTHER" id="PTHR11085:SF14">
    <property type="entry name" value="NAD-DEPENDENT PROTEIN DEACETYLASE HST2-2"/>
    <property type="match status" value="1"/>
</dbReference>
<accession>A0A8H3N228</accession>
<evidence type="ECO:0000259" key="5">
    <source>
        <dbReference type="PROSITE" id="PS50305"/>
    </source>
</evidence>
<feature type="binding site" evidence="4">
    <location>
        <position position="159"/>
    </location>
    <ligand>
        <name>Zn(2+)</name>
        <dbReference type="ChEBI" id="CHEBI:29105"/>
    </ligand>
</feature>
<evidence type="ECO:0000256" key="1">
    <source>
        <dbReference type="ARBA" id="ARBA00006924"/>
    </source>
</evidence>
<reference evidence="6 7" key="1">
    <citation type="submission" date="2020-01" db="EMBL/GenBank/DDBJ databases">
        <title>Draft genome sequence of Aspergillus udagawae IFM 46972.</title>
        <authorList>
            <person name="Takahashi H."/>
            <person name="Yaguchi T."/>
        </authorList>
    </citation>
    <scope>NUCLEOTIDE SEQUENCE [LARGE SCALE GENOMIC DNA]</scope>
    <source>
        <strain evidence="6 7">IFM 46972</strain>
    </source>
</reference>
<evidence type="ECO:0000313" key="6">
    <source>
        <dbReference type="EMBL" id="GFF25208.1"/>
    </source>
</evidence>
<evidence type="ECO:0000313" key="7">
    <source>
        <dbReference type="Proteomes" id="UP000465221"/>
    </source>
</evidence>
<keyword evidence="2" id="KW-0808">Transferase</keyword>